<name>R0M147_NOSB1</name>
<dbReference type="OMA" id="CKESKTH"/>
<accession>R0M147</accession>
<protein>
    <submittedName>
        <fullName evidence="3">1-acyl-sn-glycerol-3-phosphate acyltransferase 4</fullName>
    </submittedName>
</protein>
<dbReference type="GO" id="GO:0012505">
    <property type="term" value="C:endomembrane system"/>
    <property type="evidence" value="ECO:0007669"/>
    <property type="project" value="TreeGrafter"/>
</dbReference>
<dbReference type="AlphaFoldDB" id="R0M147"/>
<feature type="non-terminal residue" evidence="3">
    <location>
        <position position="272"/>
    </location>
</feature>
<proteinExistence type="predicted"/>
<dbReference type="CDD" id="cd07990">
    <property type="entry name" value="LPLAT_LCLAT1-like"/>
    <property type="match status" value="1"/>
</dbReference>
<dbReference type="STRING" id="578461.R0M147"/>
<dbReference type="EMBL" id="KB909820">
    <property type="protein sequence ID" value="EOB11754.1"/>
    <property type="molecule type" value="Genomic_DNA"/>
</dbReference>
<dbReference type="Pfam" id="PF01553">
    <property type="entry name" value="Acyltransferase"/>
    <property type="match status" value="1"/>
</dbReference>
<dbReference type="OrthoDB" id="189226at2759"/>
<keyword evidence="1" id="KW-1133">Transmembrane helix</keyword>
<reference evidence="3 4" key="1">
    <citation type="journal article" date="2013" name="BMC Genomics">
        <title>Comparative genomics of parasitic silkworm microsporidia reveal an association between genome expansion and host adaptation.</title>
        <authorList>
            <person name="Pan G."/>
            <person name="Xu J."/>
            <person name="Li T."/>
            <person name="Xia Q."/>
            <person name="Liu S.L."/>
            <person name="Zhang G."/>
            <person name="Li S."/>
            <person name="Li C."/>
            <person name="Liu H."/>
            <person name="Yang L."/>
            <person name="Liu T."/>
            <person name="Zhang X."/>
            <person name="Wu Z."/>
            <person name="Fan W."/>
            <person name="Dang X."/>
            <person name="Xiang H."/>
            <person name="Tao M."/>
            <person name="Li Y."/>
            <person name="Hu J."/>
            <person name="Li Z."/>
            <person name="Lin L."/>
            <person name="Luo J."/>
            <person name="Geng L."/>
            <person name="Wang L."/>
            <person name="Long M."/>
            <person name="Wan Y."/>
            <person name="He N."/>
            <person name="Zhang Z."/>
            <person name="Lu C."/>
            <person name="Keeling P.J."/>
            <person name="Wang J."/>
            <person name="Xiang Z."/>
            <person name="Zhou Z."/>
        </authorList>
    </citation>
    <scope>NUCLEOTIDE SEQUENCE [LARGE SCALE GENOMIC DNA]</scope>
    <source>
        <strain evidence="4">CQ1 / CVCC 102059</strain>
    </source>
</reference>
<dbReference type="PANTHER" id="PTHR10983">
    <property type="entry name" value="1-ACYLGLYCEROL-3-PHOSPHATE ACYLTRANSFERASE-RELATED"/>
    <property type="match status" value="1"/>
</dbReference>
<evidence type="ECO:0000259" key="2">
    <source>
        <dbReference type="SMART" id="SM00563"/>
    </source>
</evidence>
<feature type="transmembrane region" description="Helical" evidence="1">
    <location>
        <begin position="75"/>
        <end position="91"/>
    </location>
</feature>
<keyword evidence="3" id="KW-0012">Acyltransferase</keyword>
<keyword evidence="3" id="KW-0808">Transferase</keyword>
<keyword evidence="1" id="KW-0472">Membrane</keyword>
<keyword evidence="1" id="KW-0812">Transmembrane</keyword>
<feature type="transmembrane region" description="Helical" evidence="1">
    <location>
        <begin position="111"/>
        <end position="129"/>
    </location>
</feature>
<evidence type="ECO:0000313" key="3">
    <source>
        <dbReference type="EMBL" id="EOB11754.1"/>
    </source>
</evidence>
<dbReference type="VEuPathDB" id="MicrosporidiaDB:NBO_913g0002"/>
<dbReference type="HOGENOM" id="CLU_041844_6_1_1"/>
<sequence length="272" mass="32399">MKIFLEKLLCVLAITFIYICLVPYIFIGISVRLVNKRLSVIMTSYWAFLIWYFFRRILRLSYVIKGNHNLKKKNYLVITNHIGSFDFMIINDVFYENGMMKNLKYIVKDQLKYVPIFYQTICLLNFLILKRNFEEDKNKIIEFMKSLAKNEIPACLILYPEGTRFTEEKKLKSWEFCEKTGNQKFNNVLFPRFKGLKLIGSTVDQSYIDEIADITIIHKEKDVPSLWQILFTEIKGEVEIDVKTTPIKDISNFKEFLLESFRRKDLILEKNK</sequence>
<dbReference type="InterPro" id="IPR002123">
    <property type="entry name" value="Plipid/glycerol_acylTrfase"/>
</dbReference>
<gene>
    <name evidence="3" type="primary">LPAT4</name>
    <name evidence="3" type="ORF">NBO_913g0002</name>
</gene>
<dbReference type="PANTHER" id="PTHR10983:SF16">
    <property type="entry name" value="LYSOCARDIOLIPIN ACYLTRANSFERASE 1"/>
    <property type="match status" value="1"/>
</dbReference>
<feature type="transmembrane region" description="Helical" evidence="1">
    <location>
        <begin position="37"/>
        <end position="54"/>
    </location>
</feature>
<dbReference type="SMART" id="SM00563">
    <property type="entry name" value="PlsC"/>
    <property type="match status" value="1"/>
</dbReference>
<keyword evidence="4" id="KW-1185">Reference proteome</keyword>
<dbReference type="Proteomes" id="UP000016927">
    <property type="component" value="Unassembled WGS sequence"/>
</dbReference>
<organism evidence="3 4">
    <name type="scientific">Nosema bombycis (strain CQ1 / CVCC 102059)</name>
    <name type="common">Microsporidian parasite</name>
    <name type="synonym">Pebrine of silkworm</name>
    <dbReference type="NCBI Taxonomy" id="578461"/>
    <lineage>
        <taxon>Eukaryota</taxon>
        <taxon>Fungi</taxon>
        <taxon>Fungi incertae sedis</taxon>
        <taxon>Microsporidia</taxon>
        <taxon>Nosematidae</taxon>
        <taxon>Nosema</taxon>
    </lineage>
</organism>
<feature type="transmembrane region" description="Helical" evidence="1">
    <location>
        <begin position="9"/>
        <end position="31"/>
    </location>
</feature>
<feature type="domain" description="Phospholipid/glycerol acyltransferase" evidence="2">
    <location>
        <begin position="75"/>
        <end position="197"/>
    </location>
</feature>
<dbReference type="SUPFAM" id="SSF69593">
    <property type="entry name" value="Glycerol-3-phosphate (1)-acyltransferase"/>
    <property type="match status" value="1"/>
</dbReference>
<evidence type="ECO:0000313" key="4">
    <source>
        <dbReference type="Proteomes" id="UP000016927"/>
    </source>
</evidence>
<evidence type="ECO:0000256" key="1">
    <source>
        <dbReference type="SAM" id="Phobius"/>
    </source>
</evidence>
<dbReference type="GO" id="GO:0016746">
    <property type="term" value="F:acyltransferase activity"/>
    <property type="evidence" value="ECO:0007669"/>
    <property type="project" value="UniProtKB-KW"/>
</dbReference>